<comment type="caution">
    <text evidence="1">The sequence shown here is derived from an EMBL/GenBank/DDBJ whole genome shotgun (WGS) entry which is preliminary data.</text>
</comment>
<dbReference type="RefSeq" id="WP_043664736.1">
    <property type="nucleotide sequence ID" value="NZ_JBNONY010000014.1"/>
</dbReference>
<proteinExistence type="predicted"/>
<accession>A0A2S7F887</accession>
<sequence>MELKINNYKYAYNSNNVNKIGSSSVNFIDILNNTNKPNTIRNTEKFNNNNLLYKNTIPNNMLKNKEITDPDCLSRLEELNKIFNTQEKRENSVQSIEMIENVMKLDINNNKDRYYNSEGILNIEQVFNDCGISLNTCSPKEASGIFSELGSEGLLDKTKVKNMRMMLGMQAGSNQYDLQEKGVYDISGYDVKGSFKAFLQSILNSNSGNKLLLELINII</sequence>
<evidence type="ECO:0000313" key="2">
    <source>
        <dbReference type="Proteomes" id="UP000238081"/>
    </source>
</evidence>
<protein>
    <submittedName>
        <fullName evidence="1">Uncharacterized protein</fullName>
    </submittedName>
</protein>
<organism evidence="1 2">
    <name type="scientific">Clostridium butyricum</name>
    <dbReference type="NCBI Taxonomy" id="1492"/>
    <lineage>
        <taxon>Bacteria</taxon>
        <taxon>Bacillati</taxon>
        <taxon>Bacillota</taxon>
        <taxon>Clostridia</taxon>
        <taxon>Eubacteriales</taxon>
        <taxon>Clostridiaceae</taxon>
        <taxon>Clostridium</taxon>
    </lineage>
</organism>
<name>A0A2S7F887_CLOBU</name>
<dbReference type="AlphaFoldDB" id="A0A2S7F887"/>
<evidence type="ECO:0000313" key="1">
    <source>
        <dbReference type="EMBL" id="PPV13378.1"/>
    </source>
</evidence>
<gene>
    <name evidence="1" type="ORF">AWN73_16420</name>
</gene>
<dbReference type="EMBL" id="LRDH01000122">
    <property type="protein sequence ID" value="PPV13378.1"/>
    <property type="molecule type" value="Genomic_DNA"/>
</dbReference>
<dbReference type="Proteomes" id="UP000238081">
    <property type="component" value="Unassembled WGS sequence"/>
</dbReference>
<reference evidence="1 2" key="1">
    <citation type="submission" date="2016-01" db="EMBL/GenBank/DDBJ databases">
        <title>Characterization of the Clostridium difficile lineages that are prevalent in Hong Kong and China.</title>
        <authorList>
            <person name="Kwok J.S.-L."/>
            <person name="Lam W.-Y."/>
            <person name="Ip M."/>
            <person name="Chan T.-F."/>
            <person name="Hawkey P.M."/>
            <person name="Tsui S.K.-W."/>
        </authorList>
    </citation>
    <scope>NUCLEOTIDE SEQUENCE [LARGE SCALE GENOMIC DNA]</scope>
    <source>
        <strain evidence="1 2">300064</strain>
    </source>
</reference>